<organism evidence="1 2">
    <name type="scientific">[Clostridium] symbiosum ATCC 14940</name>
    <dbReference type="NCBI Taxonomy" id="411472"/>
    <lineage>
        <taxon>Bacteria</taxon>
        <taxon>Bacillati</taxon>
        <taxon>Bacillota</taxon>
        <taxon>Clostridia</taxon>
        <taxon>Lachnospirales</taxon>
        <taxon>Lachnospiraceae</taxon>
        <taxon>Otoolea</taxon>
    </lineage>
</organism>
<evidence type="ECO:0000313" key="2">
    <source>
        <dbReference type="Proteomes" id="UP000016491"/>
    </source>
</evidence>
<evidence type="ECO:0000313" key="1">
    <source>
        <dbReference type="EMBL" id="ERI78935.1"/>
    </source>
</evidence>
<accession>A0ABC9U132</accession>
<proteinExistence type="predicted"/>
<gene>
    <name evidence="1" type="ORF">CLOSYM_01218</name>
</gene>
<protein>
    <submittedName>
        <fullName evidence="1">Uncharacterized protein</fullName>
    </submittedName>
</protein>
<reference evidence="1 2" key="1">
    <citation type="submission" date="2013-07" db="EMBL/GenBank/DDBJ databases">
        <authorList>
            <person name="Weinstock G."/>
            <person name="Sodergren E."/>
            <person name="Wylie T."/>
            <person name="Fulton L."/>
            <person name="Fulton R."/>
            <person name="Fronick C."/>
            <person name="O'Laughlin M."/>
            <person name="Godfrey J."/>
            <person name="Miner T."/>
            <person name="Herter B."/>
            <person name="Appelbaum E."/>
            <person name="Cordes M."/>
            <person name="Lek S."/>
            <person name="Wollam A."/>
            <person name="Pepin K.H."/>
            <person name="Palsikar V.B."/>
            <person name="Mitreva M."/>
            <person name="Wilson R.K."/>
        </authorList>
    </citation>
    <scope>NUCLEOTIDE SEQUENCE [LARGE SCALE GENOMIC DNA]</scope>
    <source>
        <strain evidence="1 2">ATCC 14940</strain>
    </source>
</reference>
<sequence>MQGQGQGHDMSIVLVEFQGGGVLRQGVQVHAEKIHSKLAIDVVEFIFIFAEFIFQVLFIHFFEVVEIVRALRVDTLMDGEVFAVFLGDKGAAAMRATEFRQQKTALIRREPGITDFAQELPFGAIVLVKEWLGGITARTGAVIRDVAIGAAAYGADYLAVTFFVVRDEILVSPVLPEVSDQRKLINFEFLVLGRMGIIKSPLL</sequence>
<feature type="non-terminal residue" evidence="1">
    <location>
        <position position="203"/>
    </location>
</feature>
<dbReference type="EMBL" id="AWSU01000102">
    <property type="protein sequence ID" value="ERI78935.1"/>
    <property type="molecule type" value="Genomic_DNA"/>
</dbReference>
<comment type="caution">
    <text evidence="1">The sequence shown here is derived from an EMBL/GenBank/DDBJ whole genome shotgun (WGS) entry which is preliminary data.</text>
</comment>
<dbReference type="AlphaFoldDB" id="A0ABC9U132"/>
<dbReference type="Proteomes" id="UP000016491">
    <property type="component" value="Unassembled WGS sequence"/>
</dbReference>
<name>A0ABC9U132_CLOSY</name>